<dbReference type="GeneID" id="36394785"/>
<dbReference type="Proteomes" id="UP000001798">
    <property type="component" value="Chromosome 13"/>
</dbReference>
<reference evidence="2 3" key="2">
    <citation type="journal article" date="2012" name="Eukaryot. Cell">
        <title>Genome update of Botrytis cinerea strains B05.10 and T4.</title>
        <authorList>
            <person name="Staats M."/>
            <person name="van Kan J.A."/>
        </authorList>
    </citation>
    <scope>NUCLEOTIDE SEQUENCE [LARGE SCALE GENOMIC DNA]</scope>
    <source>
        <strain evidence="2 3">B05.10</strain>
    </source>
</reference>
<dbReference type="VEuPathDB" id="FungiDB:Bcin13g02290"/>
<dbReference type="RefSeq" id="XP_024552538.1">
    <property type="nucleotide sequence ID" value="XM_024696725.1"/>
</dbReference>
<feature type="compositionally biased region" description="Low complexity" evidence="1">
    <location>
        <begin position="95"/>
        <end position="105"/>
    </location>
</feature>
<feature type="region of interest" description="Disordered" evidence="1">
    <location>
        <begin position="91"/>
        <end position="112"/>
    </location>
</feature>
<evidence type="ECO:0000256" key="1">
    <source>
        <dbReference type="SAM" id="MobiDB-lite"/>
    </source>
</evidence>
<proteinExistence type="predicted"/>
<sequence>MFVGIFSMERMHCAELRTLQLLYQASTHCYVVLSQLANGHMVLFKDKLKIDTPLFSEGIAYINCNNIPMTQSVKLPEFTNPREESFQYLELDARTGGTSPSPTTSLFDTATY</sequence>
<evidence type="ECO:0000313" key="2">
    <source>
        <dbReference type="EMBL" id="ATZ56390.1"/>
    </source>
</evidence>
<reference evidence="2 3" key="3">
    <citation type="journal article" date="2017" name="Mol. Plant Pathol.">
        <title>A gapless genome sequence of the fungus Botrytis cinerea.</title>
        <authorList>
            <person name="Van Kan J.A."/>
            <person name="Stassen J.H."/>
            <person name="Mosbach A."/>
            <person name="Van Der Lee T.A."/>
            <person name="Faino L."/>
            <person name="Farmer A.D."/>
            <person name="Papasotiriou D.G."/>
            <person name="Zhou S."/>
            <person name="Seidl M.F."/>
            <person name="Cottam E."/>
            <person name="Edel D."/>
            <person name="Hahn M."/>
            <person name="Schwartz D.C."/>
            <person name="Dietrich R.A."/>
            <person name="Widdison S."/>
            <person name="Scalliet G."/>
        </authorList>
    </citation>
    <scope>NUCLEOTIDE SEQUENCE [LARGE SCALE GENOMIC DNA]</scope>
    <source>
        <strain evidence="2 3">B05.10</strain>
    </source>
</reference>
<keyword evidence="3" id="KW-1185">Reference proteome</keyword>
<dbReference type="KEGG" id="bfu:BCIN_13g02290"/>
<dbReference type="AlphaFoldDB" id="A0A384K0N8"/>
<accession>A0A384K0N8</accession>
<protein>
    <submittedName>
        <fullName evidence="2">Uncharacterized protein</fullName>
    </submittedName>
</protein>
<evidence type="ECO:0000313" key="3">
    <source>
        <dbReference type="Proteomes" id="UP000001798"/>
    </source>
</evidence>
<dbReference type="OrthoDB" id="10430781at2759"/>
<reference evidence="2 3" key="1">
    <citation type="journal article" date="2011" name="PLoS Genet.">
        <title>Genomic analysis of the necrotrophic fungal pathogens Sclerotinia sclerotiorum and Botrytis cinerea.</title>
        <authorList>
            <person name="Amselem J."/>
            <person name="Cuomo C.A."/>
            <person name="van Kan J.A."/>
            <person name="Viaud M."/>
            <person name="Benito E.P."/>
            <person name="Couloux A."/>
            <person name="Coutinho P.M."/>
            <person name="de Vries R.P."/>
            <person name="Dyer P.S."/>
            <person name="Fillinger S."/>
            <person name="Fournier E."/>
            <person name="Gout L."/>
            <person name="Hahn M."/>
            <person name="Kohn L."/>
            <person name="Lapalu N."/>
            <person name="Plummer K.M."/>
            <person name="Pradier J.M."/>
            <person name="Quevillon E."/>
            <person name="Sharon A."/>
            <person name="Simon A."/>
            <person name="ten Have A."/>
            <person name="Tudzynski B."/>
            <person name="Tudzynski P."/>
            <person name="Wincker P."/>
            <person name="Andrew M."/>
            <person name="Anthouard V."/>
            <person name="Beever R.E."/>
            <person name="Beffa R."/>
            <person name="Benoit I."/>
            <person name="Bouzid O."/>
            <person name="Brault B."/>
            <person name="Chen Z."/>
            <person name="Choquer M."/>
            <person name="Collemare J."/>
            <person name="Cotton P."/>
            <person name="Danchin E.G."/>
            <person name="Da Silva C."/>
            <person name="Gautier A."/>
            <person name="Giraud C."/>
            <person name="Giraud T."/>
            <person name="Gonzalez C."/>
            <person name="Grossetete S."/>
            <person name="Guldener U."/>
            <person name="Henrissat B."/>
            <person name="Howlett B.J."/>
            <person name="Kodira C."/>
            <person name="Kretschmer M."/>
            <person name="Lappartient A."/>
            <person name="Leroch M."/>
            <person name="Levis C."/>
            <person name="Mauceli E."/>
            <person name="Neuveglise C."/>
            <person name="Oeser B."/>
            <person name="Pearson M."/>
            <person name="Poulain J."/>
            <person name="Poussereau N."/>
            <person name="Quesneville H."/>
            <person name="Rascle C."/>
            <person name="Schumacher J."/>
            <person name="Segurens B."/>
            <person name="Sexton A."/>
            <person name="Silva E."/>
            <person name="Sirven C."/>
            <person name="Soanes D.M."/>
            <person name="Talbot N.J."/>
            <person name="Templeton M."/>
            <person name="Yandava C."/>
            <person name="Yarden O."/>
            <person name="Zeng Q."/>
            <person name="Rollins J.A."/>
            <person name="Lebrun M.H."/>
            <person name="Dickman M."/>
        </authorList>
    </citation>
    <scope>NUCLEOTIDE SEQUENCE [LARGE SCALE GENOMIC DNA]</scope>
    <source>
        <strain evidence="2 3">B05.10</strain>
    </source>
</reference>
<gene>
    <name evidence="2" type="ORF">BCIN_13g02290</name>
</gene>
<organism evidence="2 3">
    <name type="scientific">Botryotinia fuckeliana (strain B05.10)</name>
    <name type="common">Noble rot fungus</name>
    <name type="synonym">Botrytis cinerea</name>
    <dbReference type="NCBI Taxonomy" id="332648"/>
    <lineage>
        <taxon>Eukaryota</taxon>
        <taxon>Fungi</taxon>
        <taxon>Dikarya</taxon>
        <taxon>Ascomycota</taxon>
        <taxon>Pezizomycotina</taxon>
        <taxon>Leotiomycetes</taxon>
        <taxon>Helotiales</taxon>
        <taxon>Sclerotiniaceae</taxon>
        <taxon>Botrytis</taxon>
    </lineage>
</organism>
<dbReference type="EMBL" id="CP009817">
    <property type="protein sequence ID" value="ATZ56390.1"/>
    <property type="molecule type" value="Genomic_DNA"/>
</dbReference>
<name>A0A384K0N8_BOTFB</name>